<evidence type="ECO:0000313" key="2">
    <source>
        <dbReference type="EMBL" id="GAG15500.1"/>
    </source>
</evidence>
<gene>
    <name evidence="2" type="ORF">S01H1_57889</name>
</gene>
<comment type="caution">
    <text evidence="2">The sequence shown here is derived from an EMBL/GenBank/DDBJ whole genome shotgun (WGS) entry which is preliminary data.</text>
</comment>
<protein>
    <recommendedName>
        <fullName evidence="1">Metallo-beta-lactamase domain-containing protein</fullName>
    </recommendedName>
</protein>
<dbReference type="InterPro" id="IPR036866">
    <property type="entry name" value="RibonucZ/Hydroxyglut_hydro"/>
</dbReference>
<accession>X0VB66</accession>
<dbReference type="AlphaFoldDB" id="X0VB66"/>
<dbReference type="Gene3D" id="3.60.15.10">
    <property type="entry name" value="Ribonuclease Z/Hydroxyacylglutathione hydrolase-like"/>
    <property type="match status" value="1"/>
</dbReference>
<dbReference type="PANTHER" id="PTHR42951">
    <property type="entry name" value="METALLO-BETA-LACTAMASE DOMAIN-CONTAINING"/>
    <property type="match status" value="1"/>
</dbReference>
<feature type="domain" description="Metallo-beta-lactamase" evidence="1">
    <location>
        <begin position="28"/>
        <end position="152"/>
    </location>
</feature>
<evidence type="ECO:0000259" key="1">
    <source>
        <dbReference type="Pfam" id="PF00753"/>
    </source>
</evidence>
<dbReference type="Pfam" id="PF00753">
    <property type="entry name" value="Lactamase_B"/>
    <property type="match status" value="1"/>
</dbReference>
<feature type="non-terminal residue" evidence="2">
    <location>
        <position position="154"/>
    </location>
</feature>
<name>X0VB66_9ZZZZ</name>
<dbReference type="SUPFAM" id="SSF56281">
    <property type="entry name" value="Metallo-hydrolase/oxidoreductase"/>
    <property type="match status" value="1"/>
</dbReference>
<dbReference type="InterPro" id="IPR050855">
    <property type="entry name" value="NDM-1-like"/>
</dbReference>
<dbReference type="InterPro" id="IPR001279">
    <property type="entry name" value="Metallo-B-lactamas"/>
</dbReference>
<organism evidence="2">
    <name type="scientific">marine sediment metagenome</name>
    <dbReference type="NCBI Taxonomy" id="412755"/>
    <lineage>
        <taxon>unclassified sequences</taxon>
        <taxon>metagenomes</taxon>
        <taxon>ecological metagenomes</taxon>
    </lineage>
</organism>
<reference evidence="2" key="1">
    <citation type="journal article" date="2014" name="Front. Microbiol.">
        <title>High frequency of phylogenetically diverse reductive dehalogenase-homologous genes in deep subseafloor sedimentary metagenomes.</title>
        <authorList>
            <person name="Kawai M."/>
            <person name="Futagami T."/>
            <person name="Toyoda A."/>
            <person name="Takaki Y."/>
            <person name="Nishi S."/>
            <person name="Hori S."/>
            <person name="Arai W."/>
            <person name="Tsubouchi T."/>
            <person name="Morono Y."/>
            <person name="Uchiyama I."/>
            <person name="Ito T."/>
            <person name="Fujiyama A."/>
            <person name="Inagaki F."/>
            <person name="Takami H."/>
        </authorList>
    </citation>
    <scope>NUCLEOTIDE SEQUENCE</scope>
    <source>
        <strain evidence="2">Expedition CK06-06</strain>
    </source>
</reference>
<dbReference type="EMBL" id="BARS01037783">
    <property type="protein sequence ID" value="GAG15500.1"/>
    <property type="molecule type" value="Genomic_DNA"/>
</dbReference>
<sequence>MIKITTFGDITRFDLSHTIAGRGRYWTTAYLVDKMMVDTGCAHTAGELEAALEGTQIHQIINTHSHEDHFGANSKLLMRHPGLDIYAHPDAVQVMANPRLYQPLHPYRRLFWGWPQSCEAMPIDHDAEIETEKYRFQVIYTPGHSPDHVCLYEA</sequence>
<proteinExistence type="predicted"/>
<dbReference type="CDD" id="cd06262">
    <property type="entry name" value="metallo-hydrolase-like_MBL-fold"/>
    <property type="match status" value="1"/>
</dbReference>
<dbReference type="PANTHER" id="PTHR42951:SF4">
    <property type="entry name" value="ACYL-COENZYME A THIOESTERASE MBLAC2"/>
    <property type="match status" value="1"/>
</dbReference>